<dbReference type="Gene3D" id="3.40.1390.10">
    <property type="entry name" value="MurE/MurF, N-terminal domain"/>
    <property type="match status" value="1"/>
</dbReference>
<evidence type="ECO:0000256" key="6">
    <source>
        <dbReference type="ARBA" id="ARBA00022960"/>
    </source>
</evidence>
<keyword evidence="2 10" id="KW-0436">Ligase</keyword>
<feature type="domain" description="Mur ligase N-terminal catalytic" evidence="12">
    <location>
        <begin position="25"/>
        <end position="92"/>
    </location>
</feature>
<comment type="similarity">
    <text evidence="10">Belongs to the MurCDEF family. MurF subfamily.</text>
</comment>
<dbReference type="NCBIfam" id="NF008041">
    <property type="entry name" value="PRK10773.1"/>
    <property type="match status" value="1"/>
</dbReference>
<keyword evidence="1 10" id="KW-0963">Cytoplasm</keyword>
<keyword evidence="7 10" id="KW-0573">Peptidoglycan synthesis</keyword>
<keyword evidence="16" id="KW-1185">Reference proteome</keyword>
<dbReference type="EC" id="6.3.2.10" evidence="10 11"/>
<organism evidence="15 16">
    <name type="scientific">Basfia succiniciproducens</name>
    <dbReference type="NCBI Taxonomy" id="653940"/>
    <lineage>
        <taxon>Bacteria</taxon>
        <taxon>Pseudomonadati</taxon>
        <taxon>Pseudomonadota</taxon>
        <taxon>Gammaproteobacteria</taxon>
        <taxon>Pasteurellales</taxon>
        <taxon>Pasteurellaceae</taxon>
        <taxon>Basfia</taxon>
    </lineage>
</organism>
<dbReference type="Pfam" id="PF08245">
    <property type="entry name" value="Mur_ligase_M"/>
    <property type="match status" value="1"/>
</dbReference>
<comment type="catalytic activity">
    <reaction evidence="10 11">
        <text>D-alanyl-D-alanine + UDP-N-acetyl-alpha-D-muramoyl-L-alanyl-gamma-D-glutamyl-meso-2,6-diaminopimelate + ATP = UDP-N-acetyl-alpha-D-muramoyl-L-alanyl-gamma-D-glutamyl-meso-2,6-diaminopimeloyl-D-alanyl-D-alanine + ADP + phosphate + H(+)</text>
        <dbReference type="Rhea" id="RHEA:28374"/>
        <dbReference type="ChEBI" id="CHEBI:15378"/>
        <dbReference type="ChEBI" id="CHEBI:30616"/>
        <dbReference type="ChEBI" id="CHEBI:43474"/>
        <dbReference type="ChEBI" id="CHEBI:57822"/>
        <dbReference type="ChEBI" id="CHEBI:61386"/>
        <dbReference type="ChEBI" id="CHEBI:83905"/>
        <dbReference type="ChEBI" id="CHEBI:456216"/>
        <dbReference type="EC" id="6.3.2.10"/>
    </reaction>
</comment>
<evidence type="ECO:0000256" key="1">
    <source>
        <dbReference type="ARBA" id="ARBA00022490"/>
    </source>
</evidence>
<dbReference type="InterPro" id="IPR051046">
    <property type="entry name" value="MurCDEF_CellWall_CoF430Synth"/>
</dbReference>
<dbReference type="InterPro" id="IPR005863">
    <property type="entry name" value="UDP-N-AcMur_synth"/>
</dbReference>
<evidence type="ECO:0000256" key="3">
    <source>
        <dbReference type="ARBA" id="ARBA00022618"/>
    </source>
</evidence>
<dbReference type="InterPro" id="IPR000713">
    <property type="entry name" value="Mur_ligase_N"/>
</dbReference>
<dbReference type="SUPFAM" id="SSF63418">
    <property type="entry name" value="MurE/MurF N-terminal domain"/>
    <property type="match status" value="1"/>
</dbReference>
<keyword evidence="8 10" id="KW-0131">Cell cycle</keyword>
<dbReference type="RefSeq" id="WP_090655146.1">
    <property type="nucleotide sequence ID" value="NZ_CP015031.1"/>
</dbReference>
<keyword evidence="6 10" id="KW-0133">Cell shape</keyword>
<dbReference type="InterPro" id="IPR035911">
    <property type="entry name" value="MurE/MurF_N"/>
</dbReference>
<dbReference type="GO" id="GO:0016874">
    <property type="term" value="F:ligase activity"/>
    <property type="evidence" value="ECO:0007669"/>
    <property type="project" value="UniProtKB-KW"/>
</dbReference>
<dbReference type="PANTHER" id="PTHR43024:SF1">
    <property type="entry name" value="UDP-N-ACETYLMURAMOYL-TRIPEPTIDE--D-ALANYL-D-ALANINE LIGASE"/>
    <property type="match status" value="1"/>
</dbReference>
<keyword evidence="5 10" id="KW-0067">ATP-binding</keyword>
<gene>
    <name evidence="10" type="primary">murF</name>
    <name evidence="15" type="ORF">SAMN02910354_01176</name>
</gene>
<evidence type="ECO:0000259" key="14">
    <source>
        <dbReference type="Pfam" id="PF08245"/>
    </source>
</evidence>
<feature type="binding site" evidence="10">
    <location>
        <begin position="108"/>
        <end position="114"/>
    </location>
    <ligand>
        <name>ATP</name>
        <dbReference type="ChEBI" id="CHEBI:30616"/>
    </ligand>
</feature>
<dbReference type="Proteomes" id="UP000199588">
    <property type="component" value="Unassembled WGS sequence"/>
</dbReference>
<dbReference type="NCBIfam" id="TIGR01143">
    <property type="entry name" value="murF"/>
    <property type="match status" value="1"/>
</dbReference>
<evidence type="ECO:0000256" key="4">
    <source>
        <dbReference type="ARBA" id="ARBA00022741"/>
    </source>
</evidence>
<evidence type="ECO:0000259" key="12">
    <source>
        <dbReference type="Pfam" id="PF01225"/>
    </source>
</evidence>
<proteinExistence type="inferred from homology"/>
<name>A0A1G5CHB2_9PAST</name>
<dbReference type="PANTHER" id="PTHR43024">
    <property type="entry name" value="UDP-N-ACETYLMURAMOYL-TRIPEPTIDE--D-ALANYL-D-ALANINE LIGASE"/>
    <property type="match status" value="1"/>
</dbReference>
<dbReference type="Gene3D" id="3.90.190.20">
    <property type="entry name" value="Mur ligase, C-terminal domain"/>
    <property type="match status" value="1"/>
</dbReference>
<evidence type="ECO:0000256" key="5">
    <source>
        <dbReference type="ARBA" id="ARBA00022840"/>
    </source>
</evidence>
<evidence type="ECO:0000256" key="11">
    <source>
        <dbReference type="RuleBase" id="RU004136"/>
    </source>
</evidence>
<evidence type="ECO:0000256" key="8">
    <source>
        <dbReference type="ARBA" id="ARBA00023306"/>
    </source>
</evidence>
<dbReference type="Pfam" id="PF02875">
    <property type="entry name" value="Mur_ligase_C"/>
    <property type="match status" value="1"/>
</dbReference>
<comment type="pathway">
    <text evidence="10 11">Cell wall biogenesis; peptidoglycan biosynthesis.</text>
</comment>
<evidence type="ECO:0000259" key="13">
    <source>
        <dbReference type="Pfam" id="PF02875"/>
    </source>
</evidence>
<evidence type="ECO:0000256" key="2">
    <source>
        <dbReference type="ARBA" id="ARBA00022598"/>
    </source>
</evidence>
<dbReference type="InterPro" id="IPR004101">
    <property type="entry name" value="Mur_ligase_C"/>
</dbReference>
<keyword evidence="4 10" id="KW-0547">Nucleotide-binding</keyword>
<comment type="subcellular location">
    <subcellularLocation>
        <location evidence="10 11">Cytoplasm</location>
    </subcellularLocation>
</comment>
<keyword evidence="3 10" id="KW-0132">Cell division</keyword>
<evidence type="ECO:0000256" key="9">
    <source>
        <dbReference type="ARBA" id="ARBA00023316"/>
    </source>
</evidence>
<evidence type="ECO:0000256" key="7">
    <source>
        <dbReference type="ARBA" id="ARBA00022984"/>
    </source>
</evidence>
<evidence type="ECO:0000256" key="10">
    <source>
        <dbReference type="HAMAP-Rule" id="MF_02019"/>
    </source>
</evidence>
<comment type="caution">
    <text evidence="15">The sequence shown here is derived from an EMBL/GenBank/DDBJ whole genome shotgun (WGS) entry which is preliminary data.</text>
</comment>
<evidence type="ECO:0000313" key="16">
    <source>
        <dbReference type="Proteomes" id="UP000199588"/>
    </source>
</evidence>
<feature type="domain" description="Mur ligase C-terminal" evidence="13">
    <location>
        <begin position="320"/>
        <end position="440"/>
    </location>
</feature>
<protein>
    <recommendedName>
        <fullName evidence="10 11">UDP-N-acetylmuramoyl-tripeptide--D-alanyl-D-alanine ligase</fullName>
        <ecNumber evidence="10 11">6.3.2.10</ecNumber>
    </recommendedName>
    <alternativeName>
        <fullName evidence="10">D-alanyl-D-alanine-adding enzyme</fullName>
    </alternativeName>
</protein>
<feature type="domain" description="Mur ligase central" evidence="14">
    <location>
        <begin position="106"/>
        <end position="298"/>
    </location>
</feature>
<accession>A0A1G5CHB2</accession>
<dbReference type="InterPro" id="IPR036615">
    <property type="entry name" value="Mur_ligase_C_dom_sf"/>
</dbReference>
<dbReference type="HAMAP" id="MF_02019">
    <property type="entry name" value="MurF"/>
    <property type="match status" value="1"/>
</dbReference>
<keyword evidence="9 10" id="KW-0961">Cell wall biogenesis/degradation</keyword>
<dbReference type="InterPro" id="IPR036565">
    <property type="entry name" value="Mur-like_cat_sf"/>
</dbReference>
<sequence length="461" mass="50009">MIKLNVKKIAQILKAKLIGEETLTIESVSTDTRRKMPNGLFFALKGEKFDGHNYLAEAVAQGCTAVVVDHPCEIDVPQLVVKDTRLALGRLAAWLRRELEPLTVAITGSCGKTTVKEMTAAILQRTAGDDEAVLFTEGNFNNDIGVPLTLLRLTEKHKYAVIELGANHAGEIAYTAHLTMPDVALVNNVSAAHLEGFGSVEGVAQAKGEIYSGLTPDGVAILNLDSNYAHYWGGDINDREFESFAYDHVGADYYAEKIMLSEYGSRFTLNTPKGAIKIELPYLGKHNVANAVAASALAMNVGASLEDIKRGLENPSHVKGRLFPIQLSTNLLLLDDTYNANVASVKSAISVLSDYREAFRIFAFGDMAELGDETISCHQEVADFAKAANLDLVVTYGSESAVVSKACGGVHFSNKEALIASLKEIISHQLKENEDIVLLAKGSRSMKMEDVINSLKDRFLC</sequence>
<dbReference type="InterPro" id="IPR013221">
    <property type="entry name" value="Mur_ligase_cen"/>
</dbReference>
<comment type="function">
    <text evidence="10 11">Involved in cell wall formation. Catalyzes the final step in the synthesis of UDP-N-acetylmuramoyl-pentapeptide, the precursor of murein.</text>
</comment>
<reference evidence="15 16" key="1">
    <citation type="submission" date="2016-10" db="EMBL/GenBank/DDBJ databases">
        <authorList>
            <person name="Varghese N."/>
            <person name="Submissions S."/>
        </authorList>
    </citation>
    <scope>NUCLEOTIDE SEQUENCE [LARGE SCALE GENOMIC DNA]</scope>
    <source>
        <strain evidence="15 16">DSM 22022</strain>
    </source>
</reference>
<dbReference type="EMBL" id="FMUQ01000008">
    <property type="protein sequence ID" value="SCY01717.1"/>
    <property type="molecule type" value="Genomic_DNA"/>
</dbReference>
<dbReference type="SUPFAM" id="SSF53244">
    <property type="entry name" value="MurD-like peptide ligases, peptide-binding domain"/>
    <property type="match status" value="1"/>
</dbReference>
<dbReference type="SUPFAM" id="SSF53623">
    <property type="entry name" value="MurD-like peptide ligases, catalytic domain"/>
    <property type="match status" value="1"/>
</dbReference>
<evidence type="ECO:0000313" key="15">
    <source>
        <dbReference type="EMBL" id="SCY01717.1"/>
    </source>
</evidence>
<dbReference type="Gene3D" id="3.40.1190.10">
    <property type="entry name" value="Mur-like, catalytic domain"/>
    <property type="match status" value="1"/>
</dbReference>
<dbReference type="Pfam" id="PF01225">
    <property type="entry name" value="Mur_ligase"/>
    <property type="match status" value="1"/>
</dbReference>